<dbReference type="Pfam" id="PF13640">
    <property type="entry name" value="2OG-FeII_Oxy_3"/>
    <property type="match status" value="1"/>
</dbReference>
<feature type="domain" description="Prolyl 4-hydroxylase alpha subunit Fe(2+) 2OG dioxygenase" evidence="1">
    <location>
        <begin position="106"/>
        <end position="199"/>
    </location>
</feature>
<name>A0A6N9VC53_STRMI</name>
<protein>
    <submittedName>
        <fullName evidence="2">2OG-Fe(II) oxygenase</fullName>
    </submittedName>
</protein>
<gene>
    <name evidence="2" type="ORF">G3I39_25195</name>
</gene>
<proteinExistence type="predicted"/>
<dbReference type="Gene3D" id="2.60.120.620">
    <property type="entry name" value="q2cbj1_9rhob like domain"/>
    <property type="match status" value="1"/>
</dbReference>
<comment type="caution">
    <text evidence="2">The sequence shown here is derived from an EMBL/GenBank/DDBJ whole genome shotgun (WGS) entry which is preliminary data.</text>
</comment>
<dbReference type="AlphaFoldDB" id="A0A6N9VC53"/>
<dbReference type="Proteomes" id="UP000471648">
    <property type="component" value="Unassembled WGS sequence"/>
</dbReference>
<dbReference type="InterPro" id="IPR044862">
    <property type="entry name" value="Pro_4_hyd_alph_FE2OG_OXY"/>
</dbReference>
<reference evidence="2 3" key="1">
    <citation type="submission" date="2020-01" db="EMBL/GenBank/DDBJ databases">
        <title>Insect and environment-associated Actinomycetes.</title>
        <authorList>
            <person name="Currrie C."/>
            <person name="Chevrette M."/>
            <person name="Carlson C."/>
            <person name="Stubbendieck R."/>
            <person name="Wendt-Pienkowski E."/>
        </authorList>
    </citation>
    <scope>NUCLEOTIDE SEQUENCE [LARGE SCALE GENOMIC DNA]</scope>
    <source>
        <strain evidence="2 3">SID14438</strain>
    </source>
</reference>
<dbReference type="RefSeq" id="WP_164358212.1">
    <property type="nucleotide sequence ID" value="NZ_JAAGME010001046.1"/>
</dbReference>
<evidence type="ECO:0000259" key="1">
    <source>
        <dbReference type="Pfam" id="PF13640"/>
    </source>
</evidence>
<dbReference type="EMBL" id="JAAGME010001046">
    <property type="protein sequence ID" value="NEB70326.1"/>
    <property type="molecule type" value="Genomic_DNA"/>
</dbReference>
<evidence type="ECO:0000313" key="3">
    <source>
        <dbReference type="Proteomes" id="UP000471648"/>
    </source>
</evidence>
<organism evidence="2 3">
    <name type="scientific">Streptomyces microflavus</name>
    <name type="common">Streptomyces lipmanii</name>
    <dbReference type="NCBI Taxonomy" id="1919"/>
    <lineage>
        <taxon>Bacteria</taxon>
        <taxon>Bacillati</taxon>
        <taxon>Actinomycetota</taxon>
        <taxon>Actinomycetes</taxon>
        <taxon>Kitasatosporales</taxon>
        <taxon>Streptomycetaceae</taxon>
        <taxon>Streptomyces</taxon>
    </lineage>
</organism>
<evidence type="ECO:0000313" key="2">
    <source>
        <dbReference type="EMBL" id="NEB70326.1"/>
    </source>
</evidence>
<sequence>MKLTTLGPEEAAQFAAAEPFPHLVVDNMWPDQLLASINAEFPAADDPRWITYPDEKERGKKAGDSRVWGEATRGFFDAARSPEACRMLELLTGIGPLAADDIGGGMHETGEGGRLASHVDFNVHPKLPLERRINMLVFLSRDWDPAWGGTLYLGEQREVSVVPAWNRTVIFATGETSWHGHPEPVVGDHLRRSLACYYYAPLRAETAEAHTTVWGEA</sequence>
<accession>A0A6N9VC53</accession>